<dbReference type="GO" id="GO:0016301">
    <property type="term" value="F:kinase activity"/>
    <property type="evidence" value="ECO:0007669"/>
    <property type="project" value="UniProtKB-KW"/>
</dbReference>
<dbReference type="RefSeq" id="XP_002480184.1">
    <property type="nucleotide sequence ID" value="XM_002480139.1"/>
</dbReference>
<dbReference type="GeneID" id="8106586"/>
<dbReference type="EMBL" id="EQ962654">
    <property type="protein sequence ID" value="EED19750.1"/>
    <property type="molecule type" value="Genomic_DNA"/>
</dbReference>
<dbReference type="InterPro" id="IPR015257">
    <property type="entry name" value="Maf1"/>
</dbReference>
<dbReference type="eggNOG" id="KOG3104">
    <property type="taxonomic scope" value="Eukaryota"/>
</dbReference>
<dbReference type="Gene3D" id="3.40.1000.50">
    <property type="entry name" value="Repressor of RNA polymerase III transcription Maf1"/>
    <property type="match status" value="1"/>
</dbReference>
<dbReference type="Proteomes" id="UP000001745">
    <property type="component" value="Unassembled WGS sequence"/>
</dbReference>
<protein>
    <recommendedName>
        <fullName evidence="1">Repressor of RNA polymerase III transcription MAF1</fullName>
    </recommendedName>
</protein>
<comment type="similarity">
    <text evidence="1">Belongs to the MAF1 family.</text>
</comment>
<evidence type="ECO:0000256" key="1">
    <source>
        <dbReference type="PIRNR" id="PIRNR037240"/>
    </source>
</evidence>
<dbReference type="PANTHER" id="PTHR22504">
    <property type="entry name" value="REPRESSOR OF RNA POLYMERASE III TRANSCRIPTION MAF1"/>
    <property type="match status" value="1"/>
</dbReference>
<organism evidence="3 4">
    <name type="scientific">Talaromyces stipitatus (strain ATCC 10500 / CBS 375.48 / QM 6759 / NRRL 1006)</name>
    <name type="common">Penicillium stipitatum</name>
    <dbReference type="NCBI Taxonomy" id="441959"/>
    <lineage>
        <taxon>Eukaryota</taxon>
        <taxon>Fungi</taxon>
        <taxon>Dikarya</taxon>
        <taxon>Ascomycota</taxon>
        <taxon>Pezizomycotina</taxon>
        <taxon>Eurotiomycetes</taxon>
        <taxon>Eurotiomycetidae</taxon>
        <taxon>Eurotiales</taxon>
        <taxon>Trichocomaceae</taxon>
        <taxon>Talaromyces</taxon>
        <taxon>Talaromyces sect. Talaromyces</taxon>
    </lineage>
</organism>
<reference evidence="4" key="1">
    <citation type="journal article" date="2015" name="Genome Announc.">
        <title>Genome sequence of the AIDS-associated pathogen Penicillium marneffei (ATCC18224) and its near taxonomic relative Talaromyces stipitatus (ATCC10500).</title>
        <authorList>
            <person name="Nierman W.C."/>
            <person name="Fedorova-Abrams N.D."/>
            <person name="Andrianopoulos A."/>
        </authorList>
    </citation>
    <scope>NUCLEOTIDE SEQUENCE [LARGE SCALE GENOMIC DNA]</scope>
    <source>
        <strain evidence="4">ATCC 10500 / CBS 375.48 / QM 6759 / NRRL 1006</strain>
    </source>
</reference>
<keyword evidence="3" id="KW-0808">Transferase</keyword>
<dbReference type="VEuPathDB" id="FungiDB:TSTA_030190"/>
<accession>B8M5E4</accession>
<dbReference type="OrthoDB" id="277029at2759"/>
<name>B8M5E4_TALSN</name>
<feature type="region of interest" description="Disordered" evidence="2">
    <location>
        <begin position="146"/>
        <end position="173"/>
    </location>
</feature>
<dbReference type="AlphaFoldDB" id="B8M5E4"/>
<dbReference type="PANTHER" id="PTHR22504:SF0">
    <property type="entry name" value="REPRESSOR OF RNA POLYMERASE III TRANSCRIPTION MAF1 HOMOLOG"/>
    <property type="match status" value="1"/>
</dbReference>
<comment type="function">
    <text evidence="1">Mediator of diverse signals that repress RNA polymerase III transcription. Inhibits the de novo assembly of TFIIIB onto DNA.</text>
</comment>
<keyword evidence="1" id="KW-0805">Transcription regulation</keyword>
<gene>
    <name evidence="3" type="ORF">TSTA_030190</name>
</gene>
<dbReference type="GO" id="GO:0005634">
    <property type="term" value="C:nucleus"/>
    <property type="evidence" value="ECO:0007669"/>
    <property type="project" value="UniProtKB-SubCell"/>
</dbReference>
<proteinExistence type="inferred from homology"/>
<dbReference type="PhylomeDB" id="B8M5E4"/>
<keyword evidence="1" id="KW-0678">Repressor</keyword>
<evidence type="ECO:0000313" key="3">
    <source>
        <dbReference type="EMBL" id="EED19750.1"/>
    </source>
</evidence>
<keyword evidence="4" id="KW-1185">Reference proteome</keyword>
<dbReference type="Pfam" id="PF09174">
    <property type="entry name" value="Maf1"/>
    <property type="match status" value="1"/>
</dbReference>
<dbReference type="OMA" id="GCDLWTV"/>
<dbReference type="HOGENOM" id="CLU_037043_1_0_1"/>
<dbReference type="InParanoid" id="B8M5E4"/>
<dbReference type="STRING" id="441959.B8M5E4"/>
<evidence type="ECO:0000313" key="4">
    <source>
        <dbReference type="Proteomes" id="UP000001745"/>
    </source>
</evidence>
<feature type="compositionally biased region" description="Low complexity" evidence="2">
    <location>
        <begin position="160"/>
        <end position="173"/>
    </location>
</feature>
<dbReference type="PIRSF" id="PIRSF037240">
    <property type="entry name" value="RNA_polIII_Trep_MAF1"/>
    <property type="match status" value="1"/>
</dbReference>
<comment type="subcellular location">
    <subcellularLocation>
        <location evidence="1">Nucleus</location>
    </subcellularLocation>
</comment>
<keyword evidence="1" id="KW-0539">Nucleus</keyword>
<dbReference type="FunFam" id="3.40.1000.50:FF:000004">
    <property type="entry name" value="Repressor of RNA polymerase III transcription MAF1"/>
    <property type="match status" value="1"/>
</dbReference>
<evidence type="ECO:0000256" key="2">
    <source>
        <dbReference type="SAM" id="MobiDB-lite"/>
    </source>
</evidence>
<sequence length="314" mass="35660">MKYLPLPQIEEVSNALNFDTPDLHVVGGCDLYITKAASDDRKLYHKIEQSLESQYESLLKLSASLSPPTKASAPNNVALSLNLSRSSPFGPLTEHSSRRTFAYLIATLNASHPDYDYSHVLRPTDFRRERSLKKVMNTLDMTLHNLRPHLRDDGSPSPPTDSFSGSYSTSSTTAWGPRMWKLIDEEMSLNDCAIFSYSPEDDMNDDDDGAIWSHNYFFFNKQRKRVCYVYLRGIPIMSHDDDEIMAMWEDDGVATPVGKRIPDDSYYTPDITAKKRQRYWLGDLASDDEPISSSTRRIGAVRAMSEEMVDSMEV</sequence>
<keyword evidence="1" id="KW-0804">Transcription</keyword>
<dbReference type="GO" id="GO:0000994">
    <property type="term" value="F:RNA polymerase III core binding"/>
    <property type="evidence" value="ECO:0007669"/>
    <property type="project" value="TreeGrafter"/>
</dbReference>
<dbReference type="InterPro" id="IPR038564">
    <property type="entry name" value="Maf1_sf"/>
</dbReference>
<dbReference type="GO" id="GO:0016480">
    <property type="term" value="P:negative regulation of transcription by RNA polymerase III"/>
    <property type="evidence" value="ECO:0007669"/>
    <property type="project" value="UniProtKB-UniRule"/>
</dbReference>
<keyword evidence="3" id="KW-0418">Kinase</keyword>